<gene>
    <name evidence="1" type="ORF">S01H1_15088</name>
</gene>
<protein>
    <submittedName>
        <fullName evidence="1">Uncharacterized protein</fullName>
    </submittedName>
</protein>
<comment type="caution">
    <text evidence="1">The sequence shown here is derived from an EMBL/GenBank/DDBJ whole genome shotgun (WGS) entry which is preliminary data.</text>
</comment>
<reference evidence="1" key="1">
    <citation type="journal article" date="2014" name="Front. Microbiol.">
        <title>High frequency of phylogenetically diverse reductive dehalogenase-homologous genes in deep subseafloor sedimentary metagenomes.</title>
        <authorList>
            <person name="Kawai M."/>
            <person name="Futagami T."/>
            <person name="Toyoda A."/>
            <person name="Takaki Y."/>
            <person name="Nishi S."/>
            <person name="Hori S."/>
            <person name="Arai W."/>
            <person name="Tsubouchi T."/>
            <person name="Morono Y."/>
            <person name="Uchiyama I."/>
            <person name="Ito T."/>
            <person name="Fujiyama A."/>
            <person name="Inagaki F."/>
            <person name="Takami H."/>
        </authorList>
    </citation>
    <scope>NUCLEOTIDE SEQUENCE</scope>
    <source>
        <strain evidence="1">Expedition CK06-06</strain>
    </source>
</reference>
<proteinExistence type="predicted"/>
<organism evidence="1">
    <name type="scientific">marine sediment metagenome</name>
    <dbReference type="NCBI Taxonomy" id="412755"/>
    <lineage>
        <taxon>unclassified sequences</taxon>
        <taxon>metagenomes</taxon>
        <taxon>ecological metagenomes</taxon>
    </lineage>
</organism>
<dbReference type="AlphaFoldDB" id="X0RNV0"/>
<evidence type="ECO:0000313" key="1">
    <source>
        <dbReference type="EMBL" id="GAF70504.1"/>
    </source>
</evidence>
<accession>X0RNV0</accession>
<name>X0RNV0_9ZZZZ</name>
<sequence length="96" mass="10792">MITDEKSLPTIFAMNLGIASGLMLEMKAGVNHIQYGKKMDSMRAFQQMSITSSIEDSMIAFYGMDLTDEQKEILKVIYKSTKPWMLGHVVGVLLDK</sequence>
<feature type="non-terminal residue" evidence="1">
    <location>
        <position position="96"/>
    </location>
</feature>
<dbReference type="EMBL" id="BARS01007873">
    <property type="protein sequence ID" value="GAF70504.1"/>
    <property type="molecule type" value="Genomic_DNA"/>
</dbReference>